<organism evidence="2 3">
    <name type="scientific">Paenibacillus violae</name>
    <dbReference type="NCBI Taxonomy" id="3077234"/>
    <lineage>
        <taxon>Bacteria</taxon>
        <taxon>Bacillati</taxon>
        <taxon>Bacillota</taxon>
        <taxon>Bacilli</taxon>
        <taxon>Bacillales</taxon>
        <taxon>Paenibacillaceae</taxon>
        <taxon>Paenibacillus</taxon>
    </lineage>
</organism>
<dbReference type="Proteomes" id="UP001260980">
    <property type="component" value="Unassembled WGS sequence"/>
</dbReference>
<dbReference type="InterPro" id="IPR000600">
    <property type="entry name" value="ROK"/>
</dbReference>
<dbReference type="Gene3D" id="3.30.420.40">
    <property type="match status" value="2"/>
</dbReference>
<keyword evidence="3" id="KW-1185">Reference proteome</keyword>
<comment type="caution">
    <text evidence="2">The sequence shown here is derived from an EMBL/GenBank/DDBJ whole genome shotgun (WGS) entry which is preliminary data.</text>
</comment>
<name>A0ABU3RCR8_9BACL</name>
<comment type="similarity">
    <text evidence="1">Belongs to the ROK (NagC/XylR) family.</text>
</comment>
<dbReference type="SUPFAM" id="SSF53067">
    <property type="entry name" value="Actin-like ATPase domain"/>
    <property type="match status" value="1"/>
</dbReference>
<dbReference type="PANTHER" id="PTHR18964">
    <property type="entry name" value="ROK (REPRESSOR, ORF, KINASE) FAMILY"/>
    <property type="match status" value="1"/>
</dbReference>
<evidence type="ECO:0000313" key="3">
    <source>
        <dbReference type="Proteomes" id="UP001260980"/>
    </source>
</evidence>
<dbReference type="PANTHER" id="PTHR18964:SF149">
    <property type="entry name" value="BIFUNCTIONAL UDP-N-ACETYLGLUCOSAMINE 2-EPIMERASE_N-ACETYLMANNOSAMINE KINASE"/>
    <property type="match status" value="1"/>
</dbReference>
<accession>A0ABU3RCR8</accession>
<evidence type="ECO:0000256" key="1">
    <source>
        <dbReference type="ARBA" id="ARBA00006479"/>
    </source>
</evidence>
<protein>
    <submittedName>
        <fullName evidence="2">ROK family protein</fullName>
    </submittedName>
</protein>
<dbReference type="CDD" id="cd23763">
    <property type="entry name" value="ASKHA_ATPase_ROK"/>
    <property type="match status" value="1"/>
</dbReference>
<dbReference type="EMBL" id="JAWCUD010000003">
    <property type="protein sequence ID" value="MDU0201849.1"/>
    <property type="molecule type" value="Genomic_DNA"/>
</dbReference>
<dbReference type="Pfam" id="PF00480">
    <property type="entry name" value="ROK"/>
    <property type="match status" value="1"/>
</dbReference>
<proteinExistence type="inferred from homology"/>
<sequence>MPDVGGGVFPKMTLVAAVDIGGTKCAVSLAVVEKDSVVFVDKISFPTPSGPEMAIGEICASLDTMLLRYPDRTPEAIGISCGGPLNSQAGIILSPPNLPGWDQIDVVSPLRERYGVPVGLQNDANACALAEWRFGAGKGCRHMVFLTFGTGMGAGLILNGQLYIGVNDMAGEVGHVRLEADGPWGYGKAGSFEGFCSGGGIAKLARTMSLQAIQEGKPPSYCQTMDDLSSLTAETVGKAAEAGDSMAIQVYETVGRRLGQGLAMLIDVLNPEKIVIGSIYGRQHKLLEPLVMETLREEALTFSLDVCEIVPAGLGEQVGDYAGVSVAMEMLSNS</sequence>
<gene>
    <name evidence="2" type="ORF">RQP52_12155</name>
</gene>
<reference evidence="2 3" key="1">
    <citation type="submission" date="2023-10" db="EMBL/GenBank/DDBJ databases">
        <title>Paenibacillus strain PFR10 Genome sequencing and assembly.</title>
        <authorList>
            <person name="Kim I."/>
        </authorList>
    </citation>
    <scope>NUCLEOTIDE SEQUENCE [LARGE SCALE GENOMIC DNA]</scope>
    <source>
        <strain evidence="2 3">PFR10</strain>
    </source>
</reference>
<evidence type="ECO:0000313" key="2">
    <source>
        <dbReference type="EMBL" id="MDU0201849.1"/>
    </source>
</evidence>
<dbReference type="InterPro" id="IPR043129">
    <property type="entry name" value="ATPase_NBD"/>
</dbReference>